<dbReference type="PhylomeDB" id="A0A022Q301"/>
<dbReference type="InterPro" id="IPR012866">
    <property type="entry name" value="DUF1644"/>
</dbReference>
<dbReference type="EMBL" id="KI632182">
    <property type="protein sequence ID" value="EYU23032.1"/>
    <property type="molecule type" value="Genomic_DNA"/>
</dbReference>
<evidence type="ECO:0000313" key="2">
    <source>
        <dbReference type="EMBL" id="EYU23032.1"/>
    </source>
</evidence>
<feature type="compositionally biased region" description="Basic and acidic residues" evidence="1">
    <location>
        <begin position="1"/>
        <end position="10"/>
    </location>
</feature>
<dbReference type="Proteomes" id="UP000030748">
    <property type="component" value="Unassembled WGS sequence"/>
</dbReference>
<feature type="compositionally biased region" description="Polar residues" evidence="1">
    <location>
        <begin position="11"/>
        <end position="21"/>
    </location>
</feature>
<reference evidence="2 3" key="1">
    <citation type="journal article" date="2013" name="Proc. Natl. Acad. Sci. U.S.A.">
        <title>Fine-scale variation in meiotic recombination in Mimulus inferred from population shotgun sequencing.</title>
        <authorList>
            <person name="Hellsten U."/>
            <person name="Wright K.M."/>
            <person name="Jenkins J."/>
            <person name="Shu S."/>
            <person name="Yuan Y."/>
            <person name="Wessler S.R."/>
            <person name="Schmutz J."/>
            <person name="Willis J.H."/>
            <person name="Rokhsar D.S."/>
        </authorList>
    </citation>
    <scope>NUCLEOTIDE SEQUENCE [LARGE SCALE GENOMIC DNA]</scope>
    <source>
        <strain evidence="3">cv. DUN x IM62</strain>
    </source>
</reference>
<feature type="compositionally biased region" description="Acidic residues" evidence="1">
    <location>
        <begin position="284"/>
        <end position="297"/>
    </location>
</feature>
<keyword evidence="3" id="KW-1185">Reference proteome</keyword>
<name>A0A022Q301_ERYGU</name>
<feature type="compositionally biased region" description="Basic residues" evidence="1">
    <location>
        <begin position="305"/>
        <end position="314"/>
    </location>
</feature>
<dbReference type="eggNOG" id="ENOG502QX5Z">
    <property type="taxonomic scope" value="Eukaryota"/>
</dbReference>
<dbReference type="GO" id="GO:0003700">
    <property type="term" value="F:DNA-binding transcription factor activity"/>
    <property type="evidence" value="ECO:0000318"/>
    <property type="project" value="GO_Central"/>
</dbReference>
<accession>A0A022Q301</accession>
<evidence type="ECO:0000313" key="3">
    <source>
        <dbReference type="Proteomes" id="UP000030748"/>
    </source>
</evidence>
<protein>
    <submittedName>
        <fullName evidence="2">Uncharacterized protein</fullName>
    </submittedName>
</protein>
<dbReference type="PANTHER" id="PTHR31197">
    <property type="entry name" value="OS01G0612600 PROTEIN"/>
    <property type="match status" value="1"/>
</dbReference>
<dbReference type="GO" id="GO:0005634">
    <property type="term" value="C:nucleus"/>
    <property type="evidence" value="ECO:0000318"/>
    <property type="project" value="GO_Central"/>
</dbReference>
<feature type="region of interest" description="Disordered" evidence="1">
    <location>
        <begin position="282"/>
        <end position="321"/>
    </location>
</feature>
<dbReference type="AlphaFoldDB" id="A0A022Q301"/>
<organism evidence="2 3">
    <name type="scientific">Erythranthe guttata</name>
    <name type="common">Yellow monkey flower</name>
    <name type="synonym">Mimulus guttatus</name>
    <dbReference type="NCBI Taxonomy" id="4155"/>
    <lineage>
        <taxon>Eukaryota</taxon>
        <taxon>Viridiplantae</taxon>
        <taxon>Streptophyta</taxon>
        <taxon>Embryophyta</taxon>
        <taxon>Tracheophyta</taxon>
        <taxon>Spermatophyta</taxon>
        <taxon>Magnoliopsida</taxon>
        <taxon>eudicotyledons</taxon>
        <taxon>Gunneridae</taxon>
        <taxon>Pentapetalae</taxon>
        <taxon>asterids</taxon>
        <taxon>lamiids</taxon>
        <taxon>Lamiales</taxon>
        <taxon>Phrymaceae</taxon>
        <taxon>Erythranthe</taxon>
    </lineage>
</organism>
<dbReference type="OMA" id="NEKSRSC"/>
<dbReference type="KEGG" id="egt:105974039"/>
<dbReference type="STRING" id="4155.A0A022Q301"/>
<evidence type="ECO:0000256" key="1">
    <source>
        <dbReference type="SAM" id="MobiDB-lite"/>
    </source>
</evidence>
<feature type="region of interest" description="Disordered" evidence="1">
    <location>
        <begin position="1"/>
        <end position="21"/>
    </location>
</feature>
<sequence length="321" mass="35812">MPKERRDRSVSLDTSRSSPFPCSSNCSVHSVTKNPLEDEKNIKEWEDARCPVCMEHPHNGILLICTSHDKGCRPFMCDTSYRHSNCFDQFRKSSDDASAEEAAHNTPVEVVPNLISATTIPEASESLEESVSENPEISKLVCPLCRGLINGWTVVKSARNFMNAKSRSCASETCDFVGTYTDLRKHARLVHPLVRPADADPERQNNWRRLERQRDMGDLLSTLQSSFAGEGTTIEEGGWLTVYFLVRFIGPGGSSTSSRSISTSRARAQVAIRGSTRMLFGESFDGEAADSREDENEASNGGQSSHRRYVRRRLNNNSENQ</sequence>
<gene>
    <name evidence="2" type="ORF">MIMGU_mgv1a010126mg</name>
</gene>
<dbReference type="OrthoDB" id="1921166at2759"/>
<dbReference type="PANTHER" id="PTHR31197:SF5">
    <property type="entry name" value="OS01G0612600 PROTEIN"/>
    <property type="match status" value="1"/>
</dbReference>
<dbReference type="Pfam" id="PF07800">
    <property type="entry name" value="DUF1644"/>
    <property type="match status" value="1"/>
</dbReference>
<proteinExistence type="predicted"/>